<name>A0A9W4CVH4_BLUGR</name>
<evidence type="ECO:0000256" key="6">
    <source>
        <dbReference type="ARBA" id="ARBA00022857"/>
    </source>
</evidence>
<evidence type="ECO:0000313" key="20">
    <source>
        <dbReference type="EMBL" id="CAD6499333.1"/>
    </source>
</evidence>
<keyword evidence="3" id="KW-0288">FMN</keyword>
<evidence type="ECO:0000313" key="21">
    <source>
        <dbReference type="Proteomes" id="UP000683417"/>
    </source>
</evidence>
<gene>
    <name evidence="20" type="ORF">BGTH12_LOCUS691</name>
</gene>
<evidence type="ECO:0000256" key="10">
    <source>
        <dbReference type="ARBA" id="ARBA00038890"/>
    </source>
</evidence>
<evidence type="ECO:0000256" key="11">
    <source>
        <dbReference type="ARBA" id="ARBA00045934"/>
    </source>
</evidence>
<evidence type="ECO:0000256" key="1">
    <source>
        <dbReference type="ARBA" id="ARBA00001917"/>
    </source>
</evidence>
<comment type="catalytic activity">
    <reaction evidence="14">
        <text>a 5,6-dihydrouridine in mRNA + NAD(+) = a uridine in mRNA + NADH + H(+)</text>
        <dbReference type="Rhea" id="RHEA:69851"/>
        <dbReference type="Rhea" id="RHEA-COMP:14658"/>
        <dbReference type="Rhea" id="RHEA-COMP:17789"/>
        <dbReference type="ChEBI" id="CHEBI:15378"/>
        <dbReference type="ChEBI" id="CHEBI:57540"/>
        <dbReference type="ChEBI" id="CHEBI:57945"/>
        <dbReference type="ChEBI" id="CHEBI:65315"/>
        <dbReference type="ChEBI" id="CHEBI:74443"/>
    </reaction>
    <physiologicalReaction direction="right-to-left" evidence="14">
        <dbReference type="Rhea" id="RHEA:69853"/>
    </physiologicalReaction>
</comment>
<accession>A0A9W4CVH4</accession>
<evidence type="ECO:0000256" key="16">
    <source>
        <dbReference type="ARBA" id="ARBA00049447"/>
    </source>
</evidence>
<feature type="region of interest" description="Disordered" evidence="18">
    <location>
        <begin position="370"/>
        <end position="390"/>
    </location>
</feature>
<dbReference type="PROSITE" id="PS01136">
    <property type="entry name" value="UPF0034"/>
    <property type="match status" value="1"/>
</dbReference>
<dbReference type="GO" id="GO:0050660">
    <property type="term" value="F:flavin adenine dinucleotide binding"/>
    <property type="evidence" value="ECO:0007669"/>
    <property type="project" value="InterPro"/>
</dbReference>
<dbReference type="SUPFAM" id="SSF51395">
    <property type="entry name" value="FMN-linked oxidoreductases"/>
    <property type="match status" value="1"/>
</dbReference>
<feature type="region of interest" description="Disordered" evidence="18">
    <location>
        <begin position="1"/>
        <end position="22"/>
    </location>
</feature>
<evidence type="ECO:0000256" key="9">
    <source>
        <dbReference type="ARBA" id="ARBA00038313"/>
    </source>
</evidence>
<comment type="function">
    <text evidence="11">Catalyzes the synthesis of dihydrouridine, a modified base found in the D-loop of most tRNAs. Specifically modifies U47 in cytoplasmic tRNAs. Catalyzes the synthesis of dihydrouridine in some mRNAs, thereby affecting their translation.</text>
</comment>
<evidence type="ECO:0000256" key="12">
    <source>
        <dbReference type="ARBA" id="ARBA00047287"/>
    </source>
</evidence>
<dbReference type="EMBL" id="CAJHIT010000002">
    <property type="protein sequence ID" value="CAD6499333.1"/>
    <property type="molecule type" value="Genomic_DNA"/>
</dbReference>
<dbReference type="GO" id="GO:0006397">
    <property type="term" value="P:mRNA processing"/>
    <property type="evidence" value="ECO:0007669"/>
    <property type="project" value="UniProtKB-KW"/>
</dbReference>
<comment type="cofactor">
    <cofactor evidence="1">
        <name>FMN</name>
        <dbReference type="ChEBI" id="CHEBI:58210"/>
    </cofactor>
</comment>
<dbReference type="GO" id="GO:0017150">
    <property type="term" value="F:tRNA dihydrouridine synthase activity"/>
    <property type="evidence" value="ECO:0007669"/>
    <property type="project" value="InterPro"/>
</dbReference>
<dbReference type="PANTHER" id="PTHR11082:SF5">
    <property type="entry name" value="TRNA-DIHYDROURIDINE(16_17) SYNTHASE [NAD(P)(+)]-LIKE"/>
    <property type="match status" value="1"/>
</dbReference>
<dbReference type="InterPro" id="IPR018517">
    <property type="entry name" value="tRNA_hU_synthase_CS"/>
</dbReference>
<evidence type="ECO:0000256" key="4">
    <source>
        <dbReference type="ARBA" id="ARBA00022664"/>
    </source>
</evidence>
<evidence type="ECO:0000256" key="5">
    <source>
        <dbReference type="ARBA" id="ARBA00022694"/>
    </source>
</evidence>
<keyword evidence="5" id="KW-0819">tRNA processing</keyword>
<keyword evidence="4" id="KW-0507">mRNA processing</keyword>
<evidence type="ECO:0000259" key="19">
    <source>
        <dbReference type="Pfam" id="PF01207"/>
    </source>
</evidence>
<evidence type="ECO:0000256" key="7">
    <source>
        <dbReference type="ARBA" id="ARBA00023002"/>
    </source>
</evidence>
<evidence type="ECO:0000256" key="17">
    <source>
        <dbReference type="ARBA" id="ARBA00049467"/>
    </source>
</evidence>
<keyword evidence="7" id="KW-0560">Oxidoreductase</keyword>
<comment type="caution">
    <text evidence="20">The sequence shown here is derived from an EMBL/GenBank/DDBJ whole genome shotgun (WGS) entry which is preliminary data.</text>
</comment>
<dbReference type="CDD" id="cd02801">
    <property type="entry name" value="DUS_like_FMN"/>
    <property type="match status" value="1"/>
</dbReference>
<dbReference type="EC" id="1.3.1.88" evidence="10"/>
<comment type="catalytic activity">
    <reaction evidence="12">
        <text>5,6-dihydrouridine(17) in tRNA + NAD(+) = uridine(17) in tRNA + NADH + H(+)</text>
        <dbReference type="Rhea" id="RHEA:53372"/>
        <dbReference type="Rhea" id="RHEA-COMP:13541"/>
        <dbReference type="Rhea" id="RHEA-COMP:13542"/>
        <dbReference type="ChEBI" id="CHEBI:15378"/>
        <dbReference type="ChEBI" id="CHEBI:57540"/>
        <dbReference type="ChEBI" id="CHEBI:57945"/>
        <dbReference type="ChEBI" id="CHEBI:65315"/>
        <dbReference type="ChEBI" id="CHEBI:74443"/>
        <dbReference type="EC" id="1.3.1.88"/>
    </reaction>
    <physiologicalReaction direction="right-to-left" evidence="12">
        <dbReference type="Rhea" id="RHEA:53374"/>
    </physiologicalReaction>
</comment>
<evidence type="ECO:0000256" key="18">
    <source>
        <dbReference type="SAM" id="MobiDB-lite"/>
    </source>
</evidence>
<keyword evidence="2" id="KW-0285">Flavoprotein</keyword>
<evidence type="ECO:0000256" key="15">
    <source>
        <dbReference type="ARBA" id="ARBA00048934"/>
    </source>
</evidence>
<dbReference type="InterPro" id="IPR035587">
    <property type="entry name" value="DUS-like_FMN-bd"/>
</dbReference>
<sequence length="540" mass="61362">MVPSCEGAVSSTPNPPPSVTPSPEHIVDEFSQTHKLHGRAFYESLGSPKFVLAPMVDQSEFVRVNLYSKAWRMLTRSYMTPSCRKLLAYSPMFHARMFGTIPKYRDSHFQPLRNPLTSDPPSLGTEYFLDGNPKYDRPLFVQFCANNADEFLAAAKYVTPFCDAVDLNLGCPQGIAKKGRYGAFLQEDQQLIYSLINKLHRNLDVPVTAKIRILETREKTLEYALNLLKAGASILTIHGRTRDMKGHKTGLADWQTIRFLRDNLPKETVLFANGNILRHEDILQCLQETGADAVMSAEGNLYDPTIFAQAPQPHEYCREYWRGIDGSAGWRVDAVFRRYIDIIYKYVLEVSPPIRNPLYLPLFPTEENTEKKELHDEEGPIKKKQKTGKVEKTTNPNLLAMQPHLFHILRPLVAKHHNVRDALAKCRAGDLKSYEAVLQMVEEVVRVGLEQYHVTKGRSWKDEFELDERLKSIPDSLEQNGSGNNQSVGESSVKIVRECKRPWWILQPHVRPLPQEALAKGSWALNRKEKAAQLTSLGNA</sequence>
<dbReference type="PANTHER" id="PTHR11082">
    <property type="entry name" value="TRNA-DIHYDROURIDINE SYNTHASE"/>
    <property type="match status" value="1"/>
</dbReference>
<dbReference type="AlphaFoldDB" id="A0A9W4CVH4"/>
<evidence type="ECO:0000256" key="3">
    <source>
        <dbReference type="ARBA" id="ARBA00022643"/>
    </source>
</evidence>
<keyword evidence="6" id="KW-0521">NADP</keyword>
<dbReference type="InterPro" id="IPR013785">
    <property type="entry name" value="Aldolase_TIM"/>
</dbReference>
<evidence type="ECO:0000256" key="2">
    <source>
        <dbReference type="ARBA" id="ARBA00022630"/>
    </source>
</evidence>
<comment type="catalytic activity">
    <reaction evidence="17">
        <text>5,6-dihydrouridine(17) in tRNA + NADP(+) = uridine(17) in tRNA + NADPH + H(+)</text>
        <dbReference type="Rhea" id="RHEA:53368"/>
        <dbReference type="Rhea" id="RHEA-COMP:13541"/>
        <dbReference type="Rhea" id="RHEA-COMP:13542"/>
        <dbReference type="ChEBI" id="CHEBI:15378"/>
        <dbReference type="ChEBI" id="CHEBI:57783"/>
        <dbReference type="ChEBI" id="CHEBI:58349"/>
        <dbReference type="ChEBI" id="CHEBI:65315"/>
        <dbReference type="ChEBI" id="CHEBI:74443"/>
        <dbReference type="EC" id="1.3.1.88"/>
    </reaction>
    <physiologicalReaction direction="right-to-left" evidence="17">
        <dbReference type="Rhea" id="RHEA:53370"/>
    </physiologicalReaction>
</comment>
<comment type="catalytic activity">
    <reaction evidence="15">
        <text>5,6-dihydrouridine(16) in tRNA + NAD(+) = uridine(16) in tRNA + NADH + H(+)</text>
        <dbReference type="Rhea" id="RHEA:53380"/>
        <dbReference type="Rhea" id="RHEA-COMP:13543"/>
        <dbReference type="Rhea" id="RHEA-COMP:13544"/>
        <dbReference type="ChEBI" id="CHEBI:15378"/>
        <dbReference type="ChEBI" id="CHEBI:57540"/>
        <dbReference type="ChEBI" id="CHEBI:57945"/>
        <dbReference type="ChEBI" id="CHEBI:65315"/>
        <dbReference type="ChEBI" id="CHEBI:74443"/>
        <dbReference type="EC" id="1.3.1.88"/>
    </reaction>
    <physiologicalReaction direction="right-to-left" evidence="15">
        <dbReference type="Rhea" id="RHEA:53382"/>
    </physiologicalReaction>
</comment>
<comment type="similarity">
    <text evidence="9">Belongs to the Dus family. Dus1 subfamily.</text>
</comment>
<organism evidence="20 21">
    <name type="scientific">Blumeria graminis f. sp. triticale</name>
    <dbReference type="NCBI Taxonomy" id="1689686"/>
    <lineage>
        <taxon>Eukaryota</taxon>
        <taxon>Fungi</taxon>
        <taxon>Dikarya</taxon>
        <taxon>Ascomycota</taxon>
        <taxon>Pezizomycotina</taxon>
        <taxon>Leotiomycetes</taxon>
        <taxon>Erysiphales</taxon>
        <taxon>Erysiphaceae</taxon>
        <taxon>Blumeria</taxon>
    </lineage>
</organism>
<dbReference type="Proteomes" id="UP000683417">
    <property type="component" value="Unassembled WGS sequence"/>
</dbReference>
<keyword evidence="8" id="KW-0520">NAD</keyword>
<comment type="catalytic activity">
    <reaction evidence="16">
        <text>a 5,6-dihydrouridine in mRNA + NADP(+) = a uridine in mRNA + NADPH + H(+)</text>
        <dbReference type="Rhea" id="RHEA:69855"/>
        <dbReference type="Rhea" id="RHEA-COMP:14658"/>
        <dbReference type="Rhea" id="RHEA-COMP:17789"/>
        <dbReference type="ChEBI" id="CHEBI:15378"/>
        <dbReference type="ChEBI" id="CHEBI:57783"/>
        <dbReference type="ChEBI" id="CHEBI:58349"/>
        <dbReference type="ChEBI" id="CHEBI:65315"/>
        <dbReference type="ChEBI" id="CHEBI:74443"/>
    </reaction>
    <physiologicalReaction direction="right-to-left" evidence="16">
        <dbReference type="Rhea" id="RHEA:69857"/>
    </physiologicalReaction>
</comment>
<evidence type="ECO:0000256" key="8">
    <source>
        <dbReference type="ARBA" id="ARBA00023027"/>
    </source>
</evidence>
<comment type="catalytic activity">
    <reaction evidence="13">
        <text>5,6-dihydrouridine(16) in tRNA + NADP(+) = uridine(16) in tRNA + NADPH + H(+)</text>
        <dbReference type="Rhea" id="RHEA:53376"/>
        <dbReference type="Rhea" id="RHEA-COMP:13543"/>
        <dbReference type="Rhea" id="RHEA-COMP:13544"/>
        <dbReference type="ChEBI" id="CHEBI:15378"/>
        <dbReference type="ChEBI" id="CHEBI:57783"/>
        <dbReference type="ChEBI" id="CHEBI:58349"/>
        <dbReference type="ChEBI" id="CHEBI:65315"/>
        <dbReference type="ChEBI" id="CHEBI:74443"/>
        <dbReference type="EC" id="1.3.1.88"/>
    </reaction>
    <physiologicalReaction direction="right-to-left" evidence="13">
        <dbReference type="Rhea" id="RHEA:53378"/>
    </physiologicalReaction>
</comment>
<feature type="domain" description="DUS-like FMN-binding" evidence="19">
    <location>
        <begin position="68"/>
        <end position="309"/>
    </location>
</feature>
<reference evidence="20" key="1">
    <citation type="submission" date="2020-10" db="EMBL/GenBank/DDBJ databases">
        <authorList>
            <person name="Muller C M."/>
        </authorList>
    </citation>
    <scope>NUCLEOTIDE SEQUENCE</scope>
    <source>
        <strain evidence="20">THUN-12</strain>
    </source>
</reference>
<dbReference type="Gene3D" id="3.20.20.70">
    <property type="entry name" value="Aldolase class I"/>
    <property type="match status" value="1"/>
</dbReference>
<dbReference type="Pfam" id="PF01207">
    <property type="entry name" value="Dus"/>
    <property type="match status" value="1"/>
</dbReference>
<feature type="compositionally biased region" description="Basic and acidic residues" evidence="18">
    <location>
        <begin position="370"/>
        <end position="381"/>
    </location>
</feature>
<evidence type="ECO:0000256" key="14">
    <source>
        <dbReference type="ARBA" id="ARBA00048342"/>
    </source>
</evidence>
<evidence type="ECO:0000256" key="13">
    <source>
        <dbReference type="ARBA" id="ARBA00047652"/>
    </source>
</evidence>
<proteinExistence type="inferred from homology"/>
<protein>
    <recommendedName>
        <fullName evidence="10">tRNA-dihydrouridine(16/17) synthase [NAD(P)(+)]</fullName>
        <ecNumber evidence="10">1.3.1.88</ecNumber>
    </recommendedName>
</protein>